<keyword evidence="5" id="KW-1185">Reference proteome</keyword>
<proteinExistence type="predicted"/>
<organism evidence="4 5">
    <name type="scientific">Singulisphaera acidiphila (strain ATCC BAA-1392 / DSM 18658 / VKM B-2454 / MOB10)</name>
    <dbReference type="NCBI Taxonomy" id="886293"/>
    <lineage>
        <taxon>Bacteria</taxon>
        <taxon>Pseudomonadati</taxon>
        <taxon>Planctomycetota</taxon>
        <taxon>Planctomycetia</taxon>
        <taxon>Isosphaerales</taxon>
        <taxon>Isosphaeraceae</taxon>
        <taxon>Singulisphaera</taxon>
    </lineage>
</organism>
<dbReference type="eggNOG" id="COG5563">
    <property type="taxonomic scope" value="Bacteria"/>
</dbReference>
<name>L0D9H0_SINAD</name>
<dbReference type="InterPro" id="IPR014262">
    <property type="entry name" value="HAF_rpt"/>
</dbReference>
<keyword evidence="2" id="KW-0732">Signal</keyword>
<evidence type="ECO:0000256" key="1">
    <source>
        <dbReference type="SAM" id="MobiDB-lite"/>
    </source>
</evidence>
<feature type="region of interest" description="Disordered" evidence="1">
    <location>
        <begin position="72"/>
        <end position="95"/>
    </location>
</feature>
<dbReference type="NCBIfam" id="TIGR02913">
    <property type="entry name" value="HAF_rpt"/>
    <property type="match status" value="1"/>
</dbReference>
<evidence type="ECO:0000259" key="3">
    <source>
        <dbReference type="Pfam" id="PF07589"/>
    </source>
</evidence>
<feature type="signal peptide" evidence="2">
    <location>
        <begin position="1"/>
        <end position="28"/>
    </location>
</feature>
<dbReference type="Proteomes" id="UP000010798">
    <property type="component" value="Chromosome"/>
</dbReference>
<dbReference type="AlphaFoldDB" id="L0D9H0"/>
<evidence type="ECO:0000313" key="4">
    <source>
        <dbReference type="EMBL" id="AGA25867.1"/>
    </source>
</evidence>
<dbReference type="InterPro" id="IPR013424">
    <property type="entry name" value="Ice-binding_C"/>
</dbReference>
<dbReference type="EMBL" id="CP003364">
    <property type="protein sequence ID" value="AGA25867.1"/>
    <property type="molecule type" value="Genomic_DNA"/>
</dbReference>
<dbReference type="NCBIfam" id="TIGR02595">
    <property type="entry name" value="PEP_CTERM"/>
    <property type="match status" value="1"/>
</dbReference>
<dbReference type="KEGG" id="saci:Sinac_1487"/>
<feature type="domain" description="Ice-binding protein C-terminal" evidence="3">
    <location>
        <begin position="306"/>
        <end position="327"/>
    </location>
</feature>
<dbReference type="HOGENOM" id="CLU_828734_0_0_0"/>
<sequence>MSIRLAGLTRCGLSLLATSLLTVSSALAEPIYTVTDMGISSDSLLDSGDSSRDVTTQRRITLDPSGKIKIGTWERPGEYEGPLPDSLNPGASGVDAVATSREGKNAAGWGFDKDGARAGFADIDGHAMATGNLPNQTWSQALGVNEKGQVVGMSGSAGSNTQAFLYTPEEGIKGLGKAEVGSAAYAINNSGQLVGELAKGSSGPTTARAFTSFSNGPLVDLNRLVDPTLGYTLTRAMDINNLGQIAAFGLDSLDVMHALLLTPKVSVDANSLVAAASGADDTSTATPIPAAVLTPSLHVELGSPLTVPEPSVLALFGLVTAGLAVRRGIGRRRSL</sequence>
<gene>
    <name evidence="4" type="ordered locus">Sinac_1487</name>
</gene>
<accession>L0D9H0</accession>
<dbReference type="OrthoDB" id="518002at2"/>
<evidence type="ECO:0000256" key="2">
    <source>
        <dbReference type="SAM" id="SignalP"/>
    </source>
</evidence>
<evidence type="ECO:0000313" key="5">
    <source>
        <dbReference type="Proteomes" id="UP000010798"/>
    </source>
</evidence>
<dbReference type="Pfam" id="PF07589">
    <property type="entry name" value="PEP-CTERM"/>
    <property type="match status" value="1"/>
</dbReference>
<reference evidence="4 5" key="1">
    <citation type="submission" date="2012-02" db="EMBL/GenBank/DDBJ databases">
        <title>Complete sequence of chromosome of Singulisphaera acidiphila DSM 18658.</title>
        <authorList>
            <consortium name="US DOE Joint Genome Institute (JGI-PGF)"/>
            <person name="Lucas S."/>
            <person name="Copeland A."/>
            <person name="Lapidus A."/>
            <person name="Glavina del Rio T."/>
            <person name="Dalin E."/>
            <person name="Tice H."/>
            <person name="Bruce D."/>
            <person name="Goodwin L."/>
            <person name="Pitluck S."/>
            <person name="Peters L."/>
            <person name="Ovchinnikova G."/>
            <person name="Chertkov O."/>
            <person name="Kyrpides N."/>
            <person name="Mavromatis K."/>
            <person name="Ivanova N."/>
            <person name="Brettin T."/>
            <person name="Detter J.C."/>
            <person name="Han C."/>
            <person name="Larimer F."/>
            <person name="Land M."/>
            <person name="Hauser L."/>
            <person name="Markowitz V."/>
            <person name="Cheng J.-F."/>
            <person name="Hugenholtz P."/>
            <person name="Woyke T."/>
            <person name="Wu D."/>
            <person name="Tindall B."/>
            <person name="Pomrenke H."/>
            <person name="Brambilla E."/>
            <person name="Klenk H.-P."/>
            <person name="Eisen J.A."/>
        </authorList>
    </citation>
    <scope>NUCLEOTIDE SEQUENCE [LARGE SCALE GENOMIC DNA]</scope>
    <source>
        <strain evidence="5">ATCC BAA-1392 / DSM 18658 / VKM B-2454 / MOB10</strain>
    </source>
</reference>
<dbReference type="RefSeq" id="WP_015245037.1">
    <property type="nucleotide sequence ID" value="NC_019892.1"/>
</dbReference>
<dbReference type="STRING" id="886293.Sinac_1487"/>
<protein>
    <submittedName>
        <fullName evidence="4">PEP-CTERM putative exosortase interaction domain-containing protein,HAF family repeat protein</fullName>
    </submittedName>
</protein>
<feature type="chain" id="PRO_5003940641" evidence="2">
    <location>
        <begin position="29"/>
        <end position="335"/>
    </location>
</feature>